<sequence length="129" mass="13726">MAESCLFLIGQSALPRDQGCWKEKAGVCFGVIARWVKGRCESARLGGTAGQGFSQILAATGLYHYCTPLLHTLTGESLAPLLSAQPVQLPERPLPADPGALFTQYPSSTTSYPASSTYITALHPLICDL</sequence>
<keyword evidence="2" id="KW-1185">Reference proteome</keyword>
<evidence type="ECO:0000313" key="1">
    <source>
        <dbReference type="EMBL" id="ROL43833.1"/>
    </source>
</evidence>
<dbReference type="EMBL" id="RJVU01047120">
    <property type="protein sequence ID" value="ROL43833.1"/>
    <property type="molecule type" value="Genomic_DNA"/>
</dbReference>
<reference evidence="1 2" key="1">
    <citation type="submission" date="2018-10" db="EMBL/GenBank/DDBJ databases">
        <title>Genome assembly for a Yunnan-Guizhou Plateau 3E fish, Anabarilius grahami (Regan), and its evolutionary and genetic applications.</title>
        <authorList>
            <person name="Jiang W."/>
        </authorList>
    </citation>
    <scope>NUCLEOTIDE SEQUENCE [LARGE SCALE GENOMIC DNA]</scope>
    <source>
        <strain evidence="1">AG-KIZ</strain>
        <tissue evidence="1">Muscle</tissue>
    </source>
</reference>
<accession>A0A3N0YC68</accession>
<comment type="caution">
    <text evidence="1">The sequence shown here is derived from an EMBL/GenBank/DDBJ whole genome shotgun (WGS) entry which is preliminary data.</text>
</comment>
<dbReference type="Proteomes" id="UP000281406">
    <property type="component" value="Unassembled WGS sequence"/>
</dbReference>
<evidence type="ECO:0000313" key="2">
    <source>
        <dbReference type="Proteomes" id="UP000281406"/>
    </source>
</evidence>
<protein>
    <submittedName>
        <fullName evidence="1">Uncharacterized protein</fullName>
    </submittedName>
</protein>
<gene>
    <name evidence="1" type="ORF">DPX16_11865</name>
</gene>
<proteinExistence type="predicted"/>
<organism evidence="1 2">
    <name type="scientific">Anabarilius grahami</name>
    <name type="common">Kanglang fish</name>
    <name type="synonym">Barilius grahami</name>
    <dbReference type="NCBI Taxonomy" id="495550"/>
    <lineage>
        <taxon>Eukaryota</taxon>
        <taxon>Metazoa</taxon>
        <taxon>Chordata</taxon>
        <taxon>Craniata</taxon>
        <taxon>Vertebrata</taxon>
        <taxon>Euteleostomi</taxon>
        <taxon>Actinopterygii</taxon>
        <taxon>Neopterygii</taxon>
        <taxon>Teleostei</taxon>
        <taxon>Ostariophysi</taxon>
        <taxon>Cypriniformes</taxon>
        <taxon>Xenocyprididae</taxon>
        <taxon>Xenocypridinae</taxon>
        <taxon>Xenocypridinae incertae sedis</taxon>
        <taxon>Anabarilius</taxon>
    </lineage>
</organism>
<dbReference type="AlphaFoldDB" id="A0A3N0YC68"/>
<name>A0A3N0YC68_ANAGA</name>